<dbReference type="GO" id="GO:0003697">
    <property type="term" value="F:single-stranded DNA binding"/>
    <property type="evidence" value="ECO:0007669"/>
    <property type="project" value="TreeGrafter"/>
</dbReference>
<feature type="region of interest" description="Disordered" evidence="5">
    <location>
        <begin position="63"/>
        <end position="87"/>
    </location>
</feature>
<dbReference type="PANTHER" id="PTHR45861:SF1">
    <property type="entry name" value="DNA POLYMERASE ALPHA CATALYTIC SUBUNIT"/>
    <property type="match status" value="1"/>
</dbReference>
<dbReference type="InterPro" id="IPR006134">
    <property type="entry name" value="DNA-dir_DNA_pol_B_multi_dom"/>
</dbReference>
<dbReference type="InParanoid" id="J9DJ86"/>
<dbReference type="SUPFAM" id="SSF56672">
    <property type="entry name" value="DNA/RNA polymerases"/>
    <property type="match status" value="1"/>
</dbReference>
<dbReference type="Gene3D" id="1.10.132.60">
    <property type="entry name" value="DNA polymerase family B, C-terminal domain"/>
    <property type="match status" value="1"/>
</dbReference>
<proteinExistence type="predicted"/>
<gene>
    <name evidence="7" type="ORF">EDEG_00036</name>
</gene>
<protein>
    <recommendedName>
        <fullName evidence="1">DNA-directed DNA polymerase</fullName>
        <ecNumber evidence="1">2.7.7.7</ecNumber>
    </recommendedName>
</protein>
<dbReference type="EMBL" id="AFBI03000001">
    <property type="protein sequence ID" value="EJW01442.1"/>
    <property type="molecule type" value="Genomic_DNA"/>
</dbReference>
<dbReference type="GO" id="GO:0003688">
    <property type="term" value="F:DNA replication origin binding"/>
    <property type="evidence" value="ECO:0007669"/>
    <property type="project" value="TreeGrafter"/>
</dbReference>
<evidence type="ECO:0000256" key="3">
    <source>
        <dbReference type="ARBA" id="ARBA00022695"/>
    </source>
</evidence>
<dbReference type="PANTHER" id="PTHR45861">
    <property type="entry name" value="DNA POLYMERASE ALPHA CATALYTIC SUBUNIT"/>
    <property type="match status" value="1"/>
</dbReference>
<dbReference type="GO" id="GO:0003682">
    <property type="term" value="F:chromatin binding"/>
    <property type="evidence" value="ECO:0007669"/>
    <property type="project" value="TreeGrafter"/>
</dbReference>
<keyword evidence="8" id="KW-1185">Reference proteome</keyword>
<sequence>MRRDFSPVCNDITSKVFDILITDLEKRTADENNNINANNLLNNKGIDDTKTENSTSNLLEKELNSQKEKKLHQSDTSKSHFAKNADNKFVKNNGNPLLIKRLVDVMIDYKQNIETLPLEKFIINTMFKKDPDSYNHTQHLPHIALAQRLQKKNIIYKKGDIISYVIGQGKKSEPLNQRTFLPSENFFLDYNYYIENQILSCLHRLLTIFEGISAEDINKIFGIVKNVQEIPKTKIKICTPCCQVIQDPTQQCSKCNNNIDSTFYVYKMYDMLRKEVRKIYCTQYICTECGYKTNSHSHICVNCFLPMKEELLNFEFDEFLASLAESFREIEECRNIVDGFMKRSIYRKIDLTRYFTKEILRYVDSKNLF</sequence>
<evidence type="ECO:0000313" key="7">
    <source>
        <dbReference type="EMBL" id="EJW01442.1"/>
    </source>
</evidence>
<dbReference type="OMA" id="SHSHICV"/>
<evidence type="ECO:0000256" key="5">
    <source>
        <dbReference type="SAM" id="MobiDB-lite"/>
    </source>
</evidence>
<dbReference type="Proteomes" id="UP000003163">
    <property type="component" value="Unassembled WGS sequence"/>
</dbReference>
<organism evidence="7 8">
    <name type="scientific">Edhazardia aedis (strain USNM 41457)</name>
    <name type="common">Microsporidian parasite</name>
    <dbReference type="NCBI Taxonomy" id="1003232"/>
    <lineage>
        <taxon>Eukaryota</taxon>
        <taxon>Fungi</taxon>
        <taxon>Fungi incertae sedis</taxon>
        <taxon>Microsporidia</taxon>
        <taxon>Edhazardia</taxon>
    </lineage>
</organism>
<dbReference type="GO" id="GO:0003887">
    <property type="term" value="F:DNA-directed DNA polymerase activity"/>
    <property type="evidence" value="ECO:0007669"/>
    <property type="project" value="UniProtKB-KW"/>
</dbReference>
<reference evidence="7 8" key="1">
    <citation type="submission" date="2011-08" db="EMBL/GenBank/DDBJ databases">
        <authorList>
            <person name="Liu Z.J."/>
            <person name="Shi F.L."/>
            <person name="Lu J.Q."/>
            <person name="Li M."/>
            <person name="Wang Z.L."/>
        </authorList>
    </citation>
    <scope>NUCLEOTIDE SEQUENCE [LARGE SCALE GENOMIC DNA]</scope>
    <source>
        <strain evidence="7 8">USNM 41457</strain>
    </source>
</reference>
<dbReference type="GO" id="GO:0006272">
    <property type="term" value="P:leading strand elongation"/>
    <property type="evidence" value="ECO:0007669"/>
    <property type="project" value="TreeGrafter"/>
</dbReference>
<evidence type="ECO:0000313" key="8">
    <source>
        <dbReference type="Proteomes" id="UP000003163"/>
    </source>
</evidence>
<dbReference type="InterPro" id="IPR042087">
    <property type="entry name" value="DNA_pol_B_thumb"/>
</dbReference>
<dbReference type="Pfam" id="PF00136">
    <property type="entry name" value="DNA_pol_B"/>
    <property type="match status" value="1"/>
</dbReference>
<evidence type="ECO:0000256" key="4">
    <source>
        <dbReference type="ARBA" id="ARBA00022932"/>
    </source>
</evidence>
<reference evidence="8" key="2">
    <citation type="submission" date="2015-07" db="EMBL/GenBank/DDBJ databases">
        <title>Contrasting host-pathogen interactions and genome evolution in two generalist and specialist microsporidian pathogens of mosquitoes.</title>
        <authorList>
            <consortium name="The Broad Institute Genomics Platform"/>
            <consortium name="The Broad Institute Genome Sequencing Center for Infectious Disease"/>
            <person name="Cuomo C.A."/>
            <person name="Sanscrainte N.D."/>
            <person name="Goldberg J.M."/>
            <person name="Heiman D."/>
            <person name="Young S."/>
            <person name="Zeng Q."/>
            <person name="Becnel J.J."/>
            <person name="Birren B.W."/>
        </authorList>
    </citation>
    <scope>NUCLEOTIDE SEQUENCE [LARGE SCALE GENOMIC DNA]</scope>
    <source>
        <strain evidence="8">USNM 41457</strain>
    </source>
</reference>
<dbReference type="OrthoDB" id="6755010at2759"/>
<dbReference type="HOGENOM" id="CLU_750112_0_0_1"/>
<dbReference type="STRING" id="1003232.J9DJ86"/>
<keyword evidence="2" id="KW-0808">Transferase</keyword>
<dbReference type="AlphaFoldDB" id="J9DJ86"/>
<keyword evidence="3" id="KW-0548">Nucleotidyltransferase</keyword>
<feature type="domain" description="DNA-directed DNA polymerase family B multifunctional" evidence="6">
    <location>
        <begin position="35"/>
        <end position="207"/>
    </location>
</feature>
<comment type="caution">
    <text evidence="7">The sequence shown here is derived from an EMBL/GenBank/DDBJ whole genome shotgun (WGS) entry which is preliminary data.</text>
</comment>
<dbReference type="GO" id="GO:1902975">
    <property type="term" value="P:mitotic DNA replication initiation"/>
    <property type="evidence" value="ECO:0007669"/>
    <property type="project" value="TreeGrafter"/>
</dbReference>
<evidence type="ECO:0000256" key="2">
    <source>
        <dbReference type="ARBA" id="ARBA00022679"/>
    </source>
</evidence>
<dbReference type="GO" id="GO:0000166">
    <property type="term" value="F:nucleotide binding"/>
    <property type="evidence" value="ECO:0007669"/>
    <property type="project" value="InterPro"/>
</dbReference>
<evidence type="ECO:0000256" key="1">
    <source>
        <dbReference type="ARBA" id="ARBA00012417"/>
    </source>
</evidence>
<keyword evidence="4" id="KW-0239">DNA-directed DNA polymerase</keyword>
<accession>J9DJ86</accession>
<evidence type="ECO:0000259" key="6">
    <source>
        <dbReference type="Pfam" id="PF00136"/>
    </source>
</evidence>
<dbReference type="InterPro" id="IPR043502">
    <property type="entry name" value="DNA/RNA_pol_sf"/>
</dbReference>
<name>J9DJ86_EDHAE</name>
<dbReference type="GO" id="GO:0005658">
    <property type="term" value="C:alpha DNA polymerase:primase complex"/>
    <property type="evidence" value="ECO:0007669"/>
    <property type="project" value="TreeGrafter"/>
</dbReference>
<dbReference type="EC" id="2.7.7.7" evidence="1"/>
<dbReference type="GO" id="GO:0006273">
    <property type="term" value="P:lagging strand elongation"/>
    <property type="evidence" value="ECO:0007669"/>
    <property type="project" value="TreeGrafter"/>
</dbReference>
<dbReference type="VEuPathDB" id="MicrosporidiaDB:EDEG_00036"/>